<accession>A0AAV9J810</accession>
<keyword evidence="1" id="KW-0812">Transmembrane</keyword>
<name>A0AAV9J810_9PEZI</name>
<keyword evidence="1" id="KW-0472">Membrane</keyword>
<comment type="caution">
    <text evidence="2">The sequence shown here is derived from an EMBL/GenBank/DDBJ whole genome shotgun (WGS) entry which is preliminary data.</text>
</comment>
<proteinExistence type="predicted"/>
<dbReference type="EMBL" id="JAVFHQ010000056">
    <property type="protein sequence ID" value="KAK4541202.1"/>
    <property type="molecule type" value="Genomic_DNA"/>
</dbReference>
<gene>
    <name evidence="2" type="ORF">LTR36_008276</name>
</gene>
<dbReference type="Proteomes" id="UP001324427">
    <property type="component" value="Unassembled WGS sequence"/>
</dbReference>
<sequence length="203" mass="21813">MEASVKGLGSLATSFLWLGMPVTTAYIAITSPTTASLLPVIMLPTIWSPYKRRCLPLEHRAKLETLAYNFWTVGSLGIFGVIVLQSLGSSGIARLLFGSAREAKAYMQGFSAPKWLRDGSTFALLAIFTYVKAGGLEELLKYAPIAYMRRKVSKSGSRIVVAKLYIQYALAAALGFSTLENVGMTMGALKSGEGAVKTALAVF</sequence>
<keyword evidence="1" id="KW-1133">Transmembrane helix</keyword>
<protein>
    <submittedName>
        <fullName evidence="2">Uncharacterized protein</fullName>
    </submittedName>
</protein>
<evidence type="ECO:0000313" key="3">
    <source>
        <dbReference type="Proteomes" id="UP001324427"/>
    </source>
</evidence>
<organism evidence="2 3">
    <name type="scientific">Oleoguttula mirabilis</name>
    <dbReference type="NCBI Taxonomy" id="1507867"/>
    <lineage>
        <taxon>Eukaryota</taxon>
        <taxon>Fungi</taxon>
        <taxon>Dikarya</taxon>
        <taxon>Ascomycota</taxon>
        <taxon>Pezizomycotina</taxon>
        <taxon>Dothideomycetes</taxon>
        <taxon>Dothideomycetidae</taxon>
        <taxon>Mycosphaerellales</taxon>
        <taxon>Teratosphaeriaceae</taxon>
        <taxon>Oleoguttula</taxon>
    </lineage>
</organism>
<keyword evidence="3" id="KW-1185">Reference proteome</keyword>
<feature type="transmembrane region" description="Helical" evidence="1">
    <location>
        <begin position="68"/>
        <end position="87"/>
    </location>
</feature>
<reference evidence="2 3" key="1">
    <citation type="submission" date="2021-11" db="EMBL/GenBank/DDBJ databases">
        <title>Black yeast isolated from Biological Soil Crust.</title>
        <authorList>
            <person name="Kurbessoian T."/>
        </authorList>
    </citation>
    <scope>NUCLEOTIDE SEQUENCE [LARGE SCALE GENOMIC DNA]</scope>
    <source>
        <strain evidence="2 3">CCFEE 5522</strain>
    </source>
</reference>
<evidence type="ECO:0000313" key="2">
    <source>
        <dbReference type="EMBL" id="KAK4541202.1"/>
    </source>
</evidence>
<evidence type="ECO:0000256" key="1">
    <source>
        <dbReference type="SAM" id="Phobius"/>
    </source>
</evidence>
<dbReference type="AlphaFoldDB" id="A0AAV9J810"/>
<feature type="transmembrane region" description="Helical" evidence="1">
    <location>
        <begin position="160"/>
        <end position="179"/>
    </location>
</feature>